<dbReference type="PANTHER" id="PTHR43393">
    <property type="entry name" value="CYTOKININ RIBOSIDE 5'-MONOPHOSPHATE PHOSPHORIBOHYDROLASE"/>
    <property type="match status" value="1"/>
</dbReference>
<dbReference type="InterPro" id="IPR021826">
    <property type="entry name" value="PpnN_C"/>
</dbReference>
<name>A0A2N6D085_9GAMM</name>
<evidence type="ECO:0000256" key="3">
    <source>
        <dbReference type="ARBA" id="ARBA00031983"/>
    </source>
</evidence>
<organism evidence="6 7">
    <name type="scientific">Sedimenticola selenatireducens</name>
    <dbReference type="NCBI Taxonomy" id="191960"/>
    <lineage>
        <taxon>Bacteria</taxon>
        <taxon>Pseudomonadati</taxon>
        <taxon>Pseudomonadota</taxon>
        <taxon>Gammaproteobacteria</taxon>
        <taxon>Chromatiales</taxon>
        <taxon>Sedimenticolaceae</taxon>
        <taxon>Sedimenticola</taxon>
    </lineage>
</organism>
<dbReference type="Gene3D" id="3.30.1850.10">
    <property type="entry name" value="MoCo carrier protein-like"/>
    <property type="match status" value="1"/>
</dbReference>
<sequence length="478" mass="53314">MLKETVFHKKVVNSTIRPASRMAILSQREIEQLRDVTGTGLHRLFRKCALAVLSSGSQIDNCEELMSLYPDFDIQVRERHQGIVLEVANAPADAFVDDQLIEGIRYHLFSILRDILYLHDTTSNHKQIAPNMQISHEIFYRLRHAGAFHPGKRPNTVVCWGGHAIPAEEYDYTKEIGYHLGLRGIDICTGCGAGAMKGPMKGAAIAHAKQRHTNERHIGLTEPGIIAAEAPNAIVNELIVMPDIEKRLEAFIRLGHVLIVFPGGVGTMEELLFVLGVLSHPDNHDIELPIFLTGPESSSSYFDAVIRFIEMTLGSTALNLVRKVIGNPTIIAKLVSDALLHVTKERRQRDDSFHYNWSLHIEKEFQEPFVPDHESMAKLQLSRDLPTQELAANLRRALSGIVTGNVKEQGINAIREHGPFQIKGEPELMNAMDELLTSFARQGRMKVTGEYVPCYEIVKATATATGNQPRIIEPVTTP</sequence>
<dbReference type="Proteomes" id="UP000235015">
    <property type="component" value="Unassembled WGS sequence"/>
</dbReference>
<dbReference type="EC" id="3.2.2.4" evidence="2"/>
<protein>
    <recommendedName>
        <fullName evidence="3">AMP nucleosidase</fullName>
        <ecNumber evidence="2">3.2.2.4</ecNumber>
    </recommendedName>
    <alternativeName>
        <fullName evidence="3">AMP nucleosidase</fullName>
    </alternativeName>
</protein>
<comment type="caution">
    <text evidence="6">The sequence shown here is derived from an EMBL/GenBank/DDBJ whole genome shotgun (WGS) entry which is preliminary data.</text>
</comment>
<feature type="domain" description="Pyrimidine/purine nucleotide 5'-monophosphate nucleosidase N-terminal" evidence="5">
    <location>
        <begin position="15"/>
        <end position="120"/>
    </location>
</feature>
<dbReference type="STRING" id="1111735.GCA_000428045_02791"/>
<dbReference type="GO" id="GO:0005829">
    <property type="term" value="C:cytosol"/>
    <property type="evidence" value="ECO:0007669"/>
    <property type="project" value="TreeGrafter"/>
</dbReference>
<evidence type="ECO:0000313" key="6">
    <source>
        <dbReference type="EMBL" id="PLX63076.1"/>
    </source>
</evidence>
<dbReference type="NCBIfam" id="NF038390">
    <property type="entry name" value="Nsidase_PpnN"/>
    <property type="match status" value="1"/>
</dbReference>
<evidence type="ECO:0000313" key="7">
    <source>
        <dbReference type="Proteomes" id="UP000235015"/>
    </source>
</evidence>
<comment type="catalytic activity">
    <reaction evidence="1">
        <text>AMP + H2O = D-ribose 5-phosphate + adenine</text>
        <dbReference type="Rhea" id="RHEA:20129"/>
        <dbReference type="ChEBI" id="CHEBI:15377"/>
        <dbReference type="ChEBI" id="CHEBI:16708"/>
        <dbReference type="ChEBI" id="CHEBI:78346"/>
        <dbReference type="ChEBI" id="CHEBI:456215"/>
        <dbReference type="EC" id="3.2.2.4"/>
    </reaction>
</comment>
<evidence type="ECO:0000256" key="1">
    <source>
        <dbReference type="ARBA" id="ARBA00000274"/>
    </source>
</evidence>
<dbReference type="InterPro" id="IPR049788">
    <property type="entry name" value="PpnN"/>
</dbReference>
<dbReference type="Pfam" id="PF03641">
    <property type="entry name" value="Lysine_decarbox"/>
    <property type="match status" value="1"/>
</dbReference>
<evidence type="ECO:0000259" key="5">
    <source>
        <dbReference type="Pfam" id="PF14793"/>
    </source>
</evidence>
<evidence type="ECO:0000259" key="4">
    <source>
        <dbReference type="Pfam" id="PF11892"/>
    </source>
</evidence>
<accession>A0A2N6D085</accession>
<dbReference type="InterPro" id="IPR027820">
    <property type="entry name" value="PpnN_N"/>
</dbReference>
<dbReference type="PANTHER" id="PTHR43393:SF1">
    <property type="entry name" value="PYRIMIDINE_PURINE NUCLEOTIDE 5'-MONOPHOSPHATE NUCLEOSIDASE"/>
    <property type="match status" value="1"/>
</dbReference>
<dbReference type="RefSeq" id="WP_273437655.1">
    <property type="nucleotide sequence ID" value="NZ_PKUN01000002.1"/>
</dbReference>
<gene>
    <name evidence="6" type="ORF">C0630_02640</name>
</gene>
<dbReference type="EMBL" id="PKUN01000002">
    <property type="protein sequence ID" value="PLX63076.1"/>
    <property type="molecule type" value="Genomic_DNA"/>
</dbReference>
<dbReference type="InterPro" id="IPR037153">
    <property type="entry name" value="PpnN-like_sf"/>
</dbReference>
<evidence type="ECO:0000256" key="2">
    <source>
        <dbReference type="ARBA" id="ARBA00011985"/>
    </source>
</evidence>
<reference evidence="6 7" key="1">
    <citation type="submission" date="2017-11" db="EMBL/GenBank/DDBJ databases">
        <title>Genome-resolved metagenomics identifies genetic mobility, metabolic interactions, and unexpected diversity in perchlorate-reducing communities.</title>
        <authorList>
            <person name="Barnum T.P."/>
            <person name="Figueroa I.A."/>
            <person name="Carlstrom C.I."/>
            <person name="Lucas L.N."/>
            <person name="Engelbrektson A.L."/>
            <person name="Coates J.D."/>
        </authorList>
    </citation>
    <scope>NUCLEOTIDE SEQUENCE [LARGE SCALE GENOMIC DNA]</scope>
    <source>
        <strain evidence="6">BM301</strain>
    </source>
</reference>
<feature type="domain" description="Pyrimidine/purine nucleotide 5'-monophosphate nucleosidase C-terminal" evidence="4">
    <location>
        <begin position="341"/>
        <end position="458"/>
    </location>
</feature>
<dbReference type="AlphaFoldDB" id="A0A2N6D085"/>
<dbReference type="GO" id="GO:0008714">
    <property type="term" value="F:AMP nucleosidase activity"/>
    <property type="evidence" value="ECO:0007669"/>
    <property type="project" value="UniProtKB-EC"/>
</dbReference>
<proteinExistence type="predicted"/>
<dbReference type="SUPFAM" id="SSF102405">
    <property type="entry name" value="MCP/YpsA-like"/>
    <property type="match status" value="1"/>
</dbReference>
<dbReference type="Pfam" id="PF11892">
    <property type="entry name" value="PpnN_C"/>
    <property type="match status" value="1"/>
</dbReference>
<dbReference type="InterPro" id="IPR052341">
    <property type="entry name" value="LOG_family_nucleotidases"/>
</dbReference>
<dbReference type="Gene3D" id="3.40.50.450">
    <property type="match status" value="1"/>
</dbReference>
<dbReference type="InterPro" id="IPR031100">
    <property type="entry name" value="LOG_fam"/>
</dbReference>
<dbReference type="Pfam" id="PF14793">
    <property type="entry name" value="DUF4478"/>
    <property type="match status" value="1"/>
</dbReference>